<organism evidence="3 4">
    <name type="scientific">Bosea vaviloviae</name>
    <dbReference type="NCBI Taxonomy" id="1526658"/>
    <lineage>
        <taxon>Bacteria</taxon>
        <taxon>Pseudomonadati</taxon>
        <taxon>Pseudomonadota</taxon>
        <taxon>Alphaproteobacteria</taxon>
        <taxon>Hyphomicrobiales</taxon>
        <taxon>Boseaceae</taxon>
        <taxon>Bosea</taxon>
    </lineage>
</organism>
<accession>A0A0N0MBT3</accession>
<dbReference type="Proteomes" id="UP000037822">
    <property type="component" value="Unassembled WGS sequence"/>
</dbReference>
<feature type="domain" description="DUF1285" evidence="1">
    <location>
        <begin position="34"/>
        <end position="100"/>
    </location>
</feature>
<feature type="domain" description="DUF1285" evidence="2">
    <location>
        <begin position="101"/>
        <end position="193"/>
    </location>
</feature>
<proteinExistence type="predicted"/>
<dbReference type="Pfam" id="PF21028">
    <property type="entry name" value="DUF1285_C"/>
    <property type="match status" value="1"/>
</dbReference>
<dbReference type="Gene3D" id="2.30.270.10">
    <property type="entry name" value="duf1285 protein"/>
    <property type="match status" value="1"/>
</dbReference>
<dbReference type="Pfam" id="PF06938">
    <property type="entry name" value="DUF1285_N"/>
    <property type="match status" value="1"/>
</dbReference>
<dbReference type="InterPro" id="IPR048341">
    <property type="entry name" value="DUF1285_N"/>
</dbReference>
<keyword evidence="4" id="KW-1185">Reference proteome</keyword>
<dbReference type="Gene3D" id="3.10.540.10">
    <property type="entry name" value="duf1285 like domain"/>
    <property type="match status" value="1"/>
</dbReference>
<gene>
    <name evidence="3" type="ORF">AE618_14620</name>
</gene>
<sequence length="207" mass="22303">MPHAANPGFSMSSSGNAMERMVAALQGGQGRGLPPVERWNPDFCGHIDMRIASDGTWFYMGTPIGRPALVKLFSSVLRRDGDDYVLVTPVEKLGIVVEDAPFQAVEMAVEGDGNERSIAFRTQVDDLVAVGPAHAIRFEREAGDGLKPYVHVRRGLWARVTRALTYDLLALGEVRDVDGVAMFGVAAAGAFYPAVPASDIEGETERA</sequence>
<evidence type="ECO:0000313" key="4">
    <source>
        <dbReference type="Proteomes" id="UP000037822"/>
    </source>
</evidence>
<dbReference type="AlphaFoldDB" id="A0A0N0MBT3"/>
<dbReference type="InterPro" id="IPR023361">
    <property type="entry name" value="DUF1285_beta_roll_sf"/>
</dbReference>
<evidence type="ECO:0000259" key="2">
    <source>
        <dbReference type="Pfam" id="PF21028"/>
    </source>
</evidence>
<dbReference type="InterPro" id="IPR048342">
    <property type="entry name" value="DUF1285_C"/>
</dbReference>
<evidence type="ECO:0000259" key="1">
    <source>
        <dbReference type="Pfam" id="PF06938"/>
    </source>
</evidence>
<dbReference type="InterPro" id="IPR010707">
    <property type="entry name" value="DUF1285"/>
</dbReference>
<dbReference type="PIRSF" id="PIRSF029557">
    <property type="entry name" value="UCP029557"/>
    <property type="match status" value="1"/>
</dbReference>
<reference evidence="3 4" key="1">
    <citation type="submission" date="2015-07" db="EMBL/GenBank/DDBJ databases">
        <title>Whole genome sequencing of Bosea vaviloviae isolated from cave pool.</title>
        <authorList>
            <person name="Tan N.E.H."/>
            <person name="Lee Y.P."/>
            <person name="Gan H.M."/>
            <person name="Barton H."/>
            <person name="Savka M.A."/>
        </authorList>
    </citation>
    <scope>NUCLEOTIDE SEQUENCE [LARGE SCALE GENOMIC DNA]</scope>
    <source>
        <strain evidence="3 4">SD260</strain>
    </source>
</reference>
<comment type="caution">
    <text evidence="3">The sequence shown here is derived from an EMBL/GenBank/DDBJ whole genome shotgun (WGS) entry which is preliminary data.</text>
</comment>
<name>A0A0N0MBT3_9HYPH</name>
<dbReference type="PATRIC" id="fig|1526658.3.peg.1128"/>
<evidence type="ECO:0000313" key="3">
    <source>
        <dbReference type="EMBL" id="KPH80239.1"/>
    </source>
</evidence>
<dbReference type="EMBL" id="LGSZ01000045">
    <property type="protein sequence ID" value="KPH80239.1"/>
    <property type="molecule type" value="Genomic_DNA"/>
</dbReference>
<protein>
    <recommendedName>
        <fullName evidence="5">Proteophosphoglycan</fullName>
    </recommendedName>
</protein>
<evidence type="ECO:0008006" key="5">
    <source>
        <dbReference type="Google" id="ProtNLM"/>
    </source>
</evidence>